<organism evidence="3 4">
    <name type="scientific">Larkinella bovis</name>
    <dbReference type="NCBI Taxonomy" id="683041"/>
    <lineage>
        <taxon>Bacteria</taxon>
        <taxon>Pseudomonadati</taxon>
        <taxon>Bacteroidota</taxon>
        <taxon>Cytophagia</taxon>
        <taxon>Cytophagales</taxon>
        <taxon>Spirosomataceae</taxon>
        <taxon>Larkinella</taxon>
    </lineage>
</organism>
<feature type="transmembrane region" description="Helical" evidence="2">
    <location>
        <begin position="709"/>
        <end position="729"/>
    </location>
</feature>
<evidence type="ECO:0000313" key="3">
    <source>
        <dbReference type="EMBL" id="MFC5408262.1"/>
    </source>
</evidence>
<dbReference type="InterPro" id="IPR019268">
    <property type="entry name" value="DUF2278"/>
</dbReference>
<dbReference type="EMBL" id="JBHSMA010000001">
    <property type="protein sequence ID" value="MFC5408262.1"/>
    <property type="molecule type" value="Genomic_DNA"/>
</dbReference>
<feature type="transmembrane region" description="Helical" evidence="2">
    <location>
        <begin position="263"/>
        <end position="285"/>
    </location>
</feature>
<protein>
    <submittedName>
        <fullName evidence="3">DUF2278 family protein</fullName>
    </submittedName>
</protein>
<proteinExistence type="predicted"/>
<accession>A0ABW0IAC6</accession>
<dbReference type="InterPro" id="IPR013783">
    <property type="entry name" value="Ig-like_fold"/>
</dbReference>
<evidence type="ECO:0000313" key="4">
    <source>
        <dbReference type="Proteomes" id="UP001596106"/>
    </source>
</evidence>
<gene>
    <name evidence="3" type="ORF">ACFPMF_03000</name>
</gene>
<keyword evidence="2" id="KW-0812">Transmembrane</keyword>
<feature type="compositionally biased region" description="Polar residues" evidence="1">
    <location>
        <begin position="1029"/>
        <end position="1040"/>
    </location>
</feature>
<comment type="caution">
    <text evidence="3">The sequence shown here is derived from an EMBL/GenBank/DDBJ whole genome shotgun (WGS) entry which is preliminary data.</text>
</comment>
<evidence type="ECO:0000256" key="2">
    <source>
        <dbReference type="SAM" id="Phobius"/>
    </source>
</evidence>
<name>A0ABW0IAC6_9BACT</name>
<dbReference type="SUPFAM" id="SSF49299">
    <property type="entry name" value="PKD domain"/>
    <property type="match status" value="1"/>
</dbReference>
<dbReference type="Pfam" id="PF10042">
    <property type="entry name" value="DUF2278"/>
    <property type="match status" value="1"/>
</dbReference>
<dbReference type="RefSeq" id="WP_379840962.1">
    <property type="nucleotide sequence ID" value="NZ_JBHSMA010000001.1"/>
</dbReference>
<feature type="region of interest" description="Disordered" evidence="1">
    <location>
        <begin position="994"/>
        <end position="1084"/>
    </location>
</feature>
<sequence length="1346" mass="151119">MTPAPVYRPLPLGELLEQLRLEGFAVTPEVYARCFTIASVYFLNGLARPSESGRSLQALKEMLGPVVSRSDLEQEKFGAVFDRVMLDSAVNAPSAGDPAAPPKKPIHPAFLRWGIVAAAILLLGIVLLYYSKPDSLPPPPPDRTITQPARLADPRCVLTIKVQSIEGSTITFLNASPGRNQSIRYRWQFSDGRTLTTQTDSSVVHTFQSLDSPSSVTITASGGTCNQSVRLSNFYRNDSPKTPDFPLIEAPAVFQAVNSLNPWALALVVFLSIGLIGLVVFRYFFTRRTLPPADGPPYFLTFPDQEKGIKVADSMDVWARQLNQRDESQRLMIHLSRSIRATVRAGGYPVLFYHAIKSRPRYLVLIDNRSTFHQQARLYAYLSNILTDSDVELETLFFNADPRTCWGEKYPRGIAIEELYRRHRSSYLVLITEGIRLIDHDRNTVAAWAIKLFEDWEKRALLTPVYPENWTYVEKLLSRFFIVLPATPDGQLLLRAYFQADERPTFQELRRRFSVPPGQKPDRGFFDIPPDALTIRDIDAFLETAFENENPEESTKTLLKQWAYATAVYPTPTWEMTLAIGKAIESSYKTATLVTTTNLLKLTALPWLQQRTLPGRLRQDLLEQFAQFPPQLKSRIQTAVLSLLDATRTRPGSLADEEREMHTYEVWLTDENRKPEALRKLAPYQQAGLLTDPALTQEIRRTRVQKQRITVLTLAVLAILLFLAGSWGLPQQTGRALPRPVSLLYTTRPTLDSAARFNNVAATATLKNLDDSSFRAETERLARAIGYFPGTIPYLDYKETASSTGKTDLANREKERYVLRLAFLMASLRHRVTFEALYNLHALRYEYGKHLQFIASRDPLDLHVLSPRGEVPRMVTPVSWFNFLDDIPDDSVLVRYIKLLNQPIPADSSIRQVRLLDKKTNATGVRLTRQTIQAAQLAGQFNRVNLYLPHVPGPKNILRVRVPSVTLSPDRQDALARIEAARIKMYYSFLPTAQATPDPAVTTPKKQPPTAVKPPAGKQPIRRTPPKNRPSSAPTQTPVQSKPDYPDTAAKSAQPSQSLPSTTYPATREQAAQTQPQTQAPVEKRGIPGEYGVLVGTLAQSRVVNGDLYLLIRANKEEYRVRIDHQPTNAPSDQAVIAIAEGSLVQKIPGFQQFRTANEGFYPLAKNRAAGALDYLRTDDSYKDFKVVNKMTVSELTKLMLLVGPLNLTETRLVAAIKELIAGIWNSARSYFAVPAPHETRPISPENLMQQLRIPEKSQPRVYVWGSRWQPGTDDTVFRLRNGFNEIRYVHMNQGSSPPNQSYNAPWQDGGFIVDGSTPKAVAIRFSSQSTTVDENGDPVRPATAK</sequence>
<keyword evidence="4" id="KW-1185">Reference proteome</keyword>
<feature type="compositionally biased region" description="Polar residues" evidence="1">
    <location>
        <begin position="1051"/>
        <end position="1064"/>
    </location>
</feature>
<reference evidence="4" key="1">
    <citation type="journal article" date="2019" name="Int. J. Syst. Evol. Microbiol.">
        <title>The Global Catalogue of Microorganisms (GCM) 10K type strain sequencing project: providing services to taxonomists for standard genome sequencing and annotation.</title>
        <authorList>
            <consortium name="The Broad Institute Genomics Platform"/>
            <consortium name="The Broad Institute Genome Sequencing Center for Infectious Disease"/>
            <person name="Wu L."/>
            <person name="Ma J."/>
        </authorList>
    </citation>
    <scope>NUCLEOTIDE SEQUENCE [LARGE SCALE GENOMIC DNA]</scope>
    <source>
        <strain evidence="4">CCUG 55250</strain>
    </source>
</reference>
<keyword evidence="2" id="KW-0472">Membrane</keyword>
<keyword evidence="2" id="KW-1133">Transmembrane helix</keyword>
<feature type="region of interest" description="Disordered" evidence="1">
    <location>
        <begin position="1327"/>
        <end position="1346"/>
    </location>
</feature>
<evidence type="ECO:0000256" key="1">
    <source>
        <dbReference type="SAM" id="MobiDB-lite"/>
    </source>
</evidence>
<dbReference type="Proteomes" id="UP001596106">
    <property type="component" value="Unassembled WGS sequence"/>
</dbReference>
<dbReference type="InterPro" id="IPR035986">
    <property type="entry name" value="PKD_dom_sf"/>
</dbReference>
<feature type="compositionally biased region" description="Low complexity" evidence="1">
    <location>
        <begin position="1065"/>
        <end position="1081"/>
    </location>
</feature>
<dbReference type="Gene3D" id="2.60.40.10">
    <property type="entry name" value="Immunoglobulins"/>
    <property type="match status" value="1"/>
</dbReference>
<feature type="transmembrane region" description="Helical" evidence="2">
    <location>
        <begin position="110"/>
        <end position="130"/>
    </location>
</feature>